<organism evidence="2">
    <name type="scientific">marine metagenome</name>
    <dbReference type="NCBI Taxonomy" id="408172"/>
    <lineage>
        <taxon>unclassified sequences</taxon>
        <taxon>metagenomes</taxon>
        <taxon>ecological metagenomes</taxon>
    </lineage>
</organism>
<feature type="non-terminal residue" evidence="2">
    <location>
        <position position="68"/>
    </location>
</feature>
<accession>A0A383D8J8</accession>
<dbReference type="SUPFAM" id="SSF52833">
    <property type="entry name" value="Thioredoxin-like"/>
    <property type="match status" value="1"/>
</dbReference>
<dbReference type="AlphaFoldDB" id="A0A383D8J8"/>
<keyword evidence="1" id="KW-0676">Redox-active center</keyword>
<reference evidence="2" key="1">
    <citation type="submission" date="2018-05" db="EMBL/GenBank/DDBJ databases">
        <authorList>
            <person name="Lanie J.A."/>
            <person name="Ng W.-L."/>
            <person name="Kazmierczak K.M."/>
            <person name="Andrzejewski T.M."/>
            <person name="Davidsen T.M."/>
            <person name="Wayne K.J."/>
            <person name="Tettelin H."/>
            <person name="Glass J.I."/>
            <person name="Rusch D."/>
            <person name="Podicherti R."/>
            <person name="Tsui H.-C.T."/>
            <person name="Winkler M.E."/>
        </authorList>
    </citation>
    <scope>NUCLEOTIDE SEQUENCE</scope>
</reference>
<dbReference type="InterPro" id="IPR011893">
    <property type="entry name" value="Selenoprotein_Rdx-typ"/>
</dbReference>
<proteinExistence type="predicted"/>
<dbReference type="Pfam" id="PF10262">
    <property type="entry name" value="Rdx"/>
    <property type="match status" value="1"/>
</dbReference>
<name>A0A383D8J8_9ZZZZ</name>
<feature type="non-terminal residue" evidence="2">
    <location>
        <position position="1"/>
    </location>
</feature>
<evidence type="ECO:0000313" key="2">
    <source>
        <dbReference type="EMBL" id="SVE40178.1"/>
    </source>
</evidence>
<dbReference type="InterPro" id="IPR036249">
    <property type="entry name" value="Thioredoxin-like_sf"/>
</dbReference>
<evidence type="ECO:0000256" key="1">
    <source>
        <dbReference type="ARBA" id="ARBA00023284"/>
    </source>
</evidence>
<dbReference type="Gene3D" id="3.40.30.10">
    <property type="entry name" value="Glutaredoxin"/>
    <property type="match status" value="1"/>
</dbReference>
<dbReference type="EMBL" id="UINC01214787">
    <property type="protein sequence ID" value="SVE40178.1"/>
    <property type="molecule type" value="Genomic_DNA"/>
</dbReference>
<sequence>VSAAGDLLSTYQNVIDDLVLVTGANGVFDVVVDDTIIYSKTETGRHAEPGEVLDLFTAHVGPDVPHCG</sequence>
<protein>
    <submittedName>
        <fullName evidence="2">Uncharacterized protein</fullName>
    </submittedName>
</protein>
<gene>
    <name evidence="2" type="ORF">METZ01_LOCUS493032</name>
</gene>